<keyword evidence="5 12" id="KW-0658">Purine biosynthesis</keyword>
<reference evidence="15 16" key="1">
    <citation type="journal article" date="2015" name="Nature">
        <title>rRNA introns, odd ribosomes, and small enigmatic genomes across a large radiation of phyla.</title>
        <authorList>
            <person name="Brown C.T."/>
            <person name="Hug L.A."/>
            <person name="Thomas B.C."/>
            <person name="Sharon I."/>
            <person name="Castelle C.J."/>
            <person name="Singh A."/>
            <person name="Wilkins M.J."/>
            <person name="Williams K.H."/>
            <person name="Banfield J.F."/>
        </authorList>
    </citation>
    <scope>NUCLEOTIDE SEQUENCE [LARGE SCALE GENOMIC DNA]</scope>
</reference>
<dbReference type="PANTHER" id="PTHR48099">
    <property type="entry name" value="C-1-TETRAHYDROFOLATE SYNTHASE, CYTOPLASMIC-RELATED"/>
    <property type="match status" value="1"/>
</dbReference>
<evidence type="ECO:0000256" key="5">
    <source>
        <dbReference type="ARBA" id="ARBA00022755"/>
    </source>
</evidence>
<dbReference type="Pfam" id="PF00763">
    <property type="entry name" value="THF_DHG_CYH"/>
    <property type="match status" value="1"/>
</dbReference>
<keyword evidence="9 12" id="KW-0368">Histidine biosynthesis</keyword>
<dbReference type="InterPro" id="IPR036291">
    <property type="entry name" value="NAD(P)-bd_dom_sf"/>
</dbReference>
<comment type="catalytic activity">
    <reaction evidence="12">
        <text>(6R)-5,10-methylene-5,6,7,8-tetrahydrofolate + NADP(+) = (6R)-5,10-methenyltetrahydrofolate + NADPH</text>
        <dbReference type="Rhea" id="RHEA:22812"/>
        <dbReference type="ChEBI" id="CHEBI:15636"/>
        <dbReference type="ChEBI" id="CHEBI:57455"/>
        <dbReference type="ChEBI" id="CHEBI:57783"/>
        <dbReference type="ChEBI" id="CHEBI:58349"/>
        <dbReference type="EC" id="1.5.1.5"/>
    </reaction>
</comment>
<dbReference type="Gene3D" id="3.40.50.720">
    <property type="entry name" value="NAD(P)-binding Rossmann-like Domain"/>
    <property type="match status" value="1"/>
</dbReference>
<dbReference type="UniPathway" id="UPA00193"/>
<keyword evidence="6 12" id="KW-0378">Hydrolase</keyword>
<dbReference type="Proteomes" id="UP000034302">
    <property type="component" value="Unassembled WGS sequence"/>
</dbReference>
<gene>
    <name evidence="12" type="primary">folD</name>
    <name evidence="15" type="ORF">UR34_C0007G0002</name>
</gene>
<evidence type="ECO:0000259" key="14">
    <source>
        <dbReference type="Pfam" id="PF02882"/>
    </source>
</evidence>
<feature type="domain" description="Tetrahydrofolate dehydrogenase/cyclohydrolase NAD(P)-binding" evidence="14">
    <location>
        <begin position="139"/>
        <end position="279"/>
    </location>
</feature>
<evidence type="ECO:0000256" key="6">
    <source>
        <dbReference type="ARBA" id="ARBA00022801"/>
    </source>
</evidence>
<dbReference type="GO" id="GO:0004488">
    <property type="term" value="F:methylenetetrahydrofolate dehydrogenase (NADP+) activity"/>
    <property type="evidence" value="ECO:0007669"/>
    <property type="project" value="UniProtKB-UniRule"/>
</dbReference>
<comment type="caution">
    <text evidence="12">Lacks conserved residue(s) required for the propagation of feature annotation.</text>
</comment>
<evidence type="ECO:0000256" key="12">
    <source>
        <dbReference type="HAMAP-Rule" id="MF_01576"/>
    </source>
</evidence>
<evidence type="ECO:0000256" key="11">
    <source>
        <dbReference type="ARBA" id="ARBA00023268"/>
    </source>
</evidence>
<name>A0A0G0BYL8_9BACT</name>
<dbReference type="InterPro" id="IPR020630">
    <property type="entry name" value="THF_DH/CycHdrlase_cat_dom"/>
</dbReference>
<comment type="subunit">
    <text evidence="2 12">Homodimer.</text>
</comment>
<dbReference type="SUPFAM" id="SSF51735">
    <property type="entry name" value="NAD(P)-binding Rossmann-fold domains"/>
    <property type="match status" value="1"/>
</dbReference>
<dbReference type="InterPro" id="IPR020631">
    <property type="entry name" value="THF_DH/CycHdrlase_NAD-bd_dom"/>
</dbReference>
<keyword evidence="7 12" id="KW-0521">NADP</keyword>
<feature type="domain" description="Tetrahydrofolate dehydrogenase/cyclohydrolase catalytic" evidence="13">
    <location>
        <begin position="4"/>
        <end position="119"/>
    </location>
</feature>
<comment type="catalytic activity">
    <reaction evidence="12">
        <text>(6R)-5,10-methenyltetrahydrofolate + H2O = (6R)-10-formyltetrahydrofolate + H(+)</text>
        <dbReference type="Rhea" id="RHEA:23700"/>
        <dbReference type="ChEBI" id="CHEBI:15377"/>
        <dbReference type="ChEBI" id="CHEBI:15378"/>
        <dbReference type="ChEBI" id="CHEBI:57455"/>
        <dbReference type="ChEBI" id="CHEBI:195366"/>
        <dbReference type="EC" id="3.5.4.9"/>
    </reaction>
</comment>
<dbReference type="PANTHER" id="PTHR48099:SF5">
    <property type="entry name" value="C-1-TETRAHYDROFOLATE SYNTHASE, CYTOPLASMIC"/>
    <property type="match status" value="1"/>
</dbReference>
<accession>A0A0G0BYL8</accession>
<dbReference type="GO" id="GO:0004477">
    <property type="term" value="F:methenyltetrahydrofolate cyclohydrolase activity"/>
    <property type="evidence" value="ECO:0007669"/>
    <property type="project" value="UniProtKB-UniRule"/>
</dbReference>
<keyword evidence="8 12" id="KW-0560">Oxidoreductase</keyword>
<dbReference type="Gene3D" id="3.40.50.10860">
    <property type="entry name" value="Leucine Dehydrogenase, chain A, domain 1"/>
    <property type="match status" value="1"/>
</dbReference>
<dbReference type="HAMAP" id="MF_01576">
    <property type="entry name" value="THF_DHG_CYH"/>
    <property type="match status" value="1"/>
</dbReference>
<organism evidence="15 16">
    <name type="scientific">candidate division WS6 bacterium GW2011_GWC1_33_20</name>
    <dbReference type="NCBI Taxonomy" id="1619089"/>
    <lineage>
        <taxon>Bacteria</taxon>
        <taxon>Candidatus Dojkabacteria</taxon>
    </lineage>
</organism>
<feature type="binding site" evidence="12">
    <location>
        <begin position="165"/>
        <end position="167"/>
    </location>
    <ligand>
        <name>NADP(+)</name>
        <dbReference type="ChEBI" id="CHEBI:58349"/>
    </ligand>
</feature>
<comment type="caution">
    <text evidence="15">The sequence shown here is derived from an EMBL/GenBank/DDBJ whole genome shotgun (WGS) entry which is preliminary data.</text>
</comment>
<dbReference type="EC" id="3.5.4.9" evidence="12"/>
<dbReference type="GO" id="GO:0006164">
    <property type="term" value="P:purine nucleotide biosynthetic process"/>
    <property type="evidence" value="ECO:0007669"/>
    <property type="project" value="UniProtKB-KW"/>
</dbReference>
<proteinExistence type="inferred from homology"/>
<evidence type="ECO:0000259" key="13">
    <source>
        <dbReference type="Pfam" id="PF00763"/>
    </source>
</evidence>
<protein>
    <recommendedName>
        <fullName evidence="12">Bifunctional protein FolD</fullName>
    </recommendedName>
    <domain>
        <recommendedName>
            <fullName evidence="12">Methylenetetrahydrofolate dehydrogenase</fullName>
            <ecNumber evidence="12">1.5.1.5</ecNumber>
        </recommendedName>
    </domain>
    <domain>
        <recommendedName>
            <fullName evidence="12">Methenyltetrahydrofolate cyclohydrolase</fullName>
            <ecNumber evidence="12">3.5.4.9</ecNumber>
        </recommendedName>
    </domain>
</protein>
<dbReference type="GO" id="GO:0009086">
    <property type="term" value="P:methionine biosynthetic process"/>
    <property type="evidence" value="ECO:0007669"/>
    <property type="project" value="UniProtKB-KW"/>
</dbReference>
<dbReference type="PROSITE" id="PS00767">
    <property type="entry name" value="THF_DHG_CYH_2"/>
    <property type="match status" value="1"/>
</dbReference>
<comment type="similarity">
    <text evidence="12">Belongs to the tetrahydrofolate dehydrogenase/cyclohydrolase family.</text>
</comment>
<evidence type="ECO:0000256" key="1">
    <source>
        <dbReference type="ARBA" id="ARBA00004777"/>
    </source>
</evidence>
<dbReference type="InterPro" id="IPR020867">
    <property type="entry name" value="THF_DH/CycHdrlase_CS"/>
</dbReference>
<evidence type="ECO:0000256" key="3">
    <source>
        <dbReference type="ARBA" id="ARBA00022563"/>
    </source>
</evidence>
<dbReference type="GO" id="GO:0035999">
    <property type="term" value="P:tetrahydrofolate interconversion"/>
    <property type="evidence" value="ECO:0007669"/>
    <property type="project" value="UniProtKB-UniRule"/>
</dbReference>
<evidence type="ECO:0000313" key="15">
    <source>
        <dbReference type="EMBL" id="KKP44010.1"/>
    </source>
</evidence>
<dbReference type="InterPro" id="IPR046346">
    <property type="entry name" value="Aminoacid_DH-like_N_sf"/>
</dbReference>
<dbReference type="PATRIC" id="fig|1619089.3.peg.331"/>
<dbReference type="SUPFAM" id="SSF53223">
    <property type="entry name" value="Aminoacid dehydrogenase-like, N-terminal domain"/>
    <property type="match status" value="1"/>
</dbReference>
<sequence length="284" mass="31179">MAILDGKLTALDINDSIKEDILEYIALGYRVPRLDIILVGDDFGSKKYVEMKSKKAQELGIKGVVHTFDGDISQRELSDLIVELNKDEEVDGIMVQLPLPNHIDEKYVLENINPEKDVDGLTSTNLGKLFKNDSTAIAPATAKGIMKLLEDYMIQIEGTNAVVIGRSDIVGLPTAAMLQNENATVTVCHSHTKNLKEICKMADILVVGIGKPEYIDMEYVKEKSIVIDVGTNKNSDGKLVGDVNFNSVKDIVEYITPVPGGVGPMTIACLLDNLMEIYIKNVQK</sequence>
<comment type="pathway">
    <text evidence="1 12">One-carbon metabolism; tetrahydrofolate interconversion.</text>
</comment>
<keyword evidence="3 12" id="KW-0554">One-carbon metabolism</keyword>
<keyword evidence="10 12" id="KW-0486">Methionine biosynthesis</keyword>
<evidence type="ECO:0000313" key="16">
    <source>
        <dbReference type="Proteomes" id="UP000034302"/>
    </source>
</evidence>
<dbReference type="FunFam" id="3.40.50.10860:FF:000005">
    <property type="entry name" value="C-1-tetrahydrofolate synthase, cytoplasmic, putative"/>
    <property type="match status" value="1"/>
</dbReference>
<comment type="function">
    <text evidence="12">Catalyzes the oxidation of 5,10-methylenetetrahydrofolate to 5,10-methenyltetrahydrofolate and then the hydrolysis of 5,10-methenyltetrahydrofolate to 10-formyltetrahydrofolate.</text>
</comment>
<dbReference type="GO" id="GO:0005829">
    <property type="term" value="C:cytosol"/>
    <property type="evidence" value="ECO:0007669"/>
    <property type="project" value="TreeGrafter"/>
</dbReference>
<evidence type="ECO:0000256" key="10">
    <source>
        <dbReference type="ARBA" id="ARBA00023167"/>
    </source>
</evidence>
<dbReference type="CDD" id="cd01080">
    <property type="entry name" value="NAD_bind_m-THF_DH_Cyclohyd"/>
    <property type="match status" value="1"/>
</dbReference>
<dbReference type="Pfam" id="PF02882">
    <property type="entry name" value="THF_DHG_CYH_C"/>
    <property type="match status" value="1"/>
</dbReference>
<dbReference type="EC" id="1.5.1.5" evidence="12"/>
<dbReference type="EMBL" id="LBOV01000007">
    <property type="protein sequence ID" value="KKP44010.1"/>
    <property type="molecule type" value="Genomic_DNA"/>
</dbReference>
<evidence type="ECO:0000256" key="2">
    <source>
        <dbReference type="ARBA" id="ARBA00011738"/>
    </source>
</evidence>
<evidence type="ECO:0000256" key="7">
    <source>
        <dbReference type="ARBA" id="ARBA00022857"/>
    </source>
</evidence>
<dbReference type="FunFam" id="3.40.50.720:FF:000094">
    <property type="entry name" value="Bifunctional protein FolD"/>
    <property type="match status" value="1"/>
</dbReference>
<evidence type="ECO:0000256" key="9">
    <source>
        <dbReference type="ARBA" id="ARBA00023102"/>
    </source>
</evidence>
<evidence type="ECO:0000256" key="4">
    <source>
        <dbReference type="ARBA" id="ARBA00022605"/>
    </source>
</evidence>
<feature type="binding site" evidence="12">
    <location>
        <position position="231"/>
    </location>
    <ligand>
        <name>NADP(+)</name>
        <dbReference type="ChEBI" id="CHEBI:58349"/>
    </ligand>
</feature>
<dbReference type="AlphaFoldDB" id="A0A0G0BYL8"/>
<evidence type="ECO:0000256" key="8">
    <source>
        <dbReference type="ARBA" id="ARBA00023002"/>
    </source>
</evidence>
<dbReference type="PRINTS" id="PR00085">
    <property type="entry name" value="THFDHDRGNASE"/>
</dbReference>
<dbReference type="GO" id="GO:0000105">
    <property type="term" value="P:L-histidine biosynthetic process"/>
    <property type="evidence" value="ECO:0007669"/>
    <property type="project" value="UniProtKB-KW"/>
</dbReference>
<dbReference type="InterPro" id="IPR000672">
    <property type="entry name" value="THF_DH/CycHdrlase"/>
</dbReference>
<keyword evidence="4 12" id="KW-0028">Amino-acid biosynthesis</keyword>
<keyword evidence="11 12" id="KW-0511">Multifunctional enzyme</keyword>